<keyword evidence="1" id="KW-0066">ATP synthesis</keyword>
<sequence>MENGKKQISQEKLDVLIRDRGGVLYEGKIDSCSSFNDRGPFDVLPLHANFISIIRKSISLRLRGKVVEELPIETGIMAVKKNNVEIYLGILH</sequence>
<dbReference type="GO" id="GO:0045259">
    <property type="term" value="C:proton-transporting ATP synthase complex"/>
    <property type="evidence" value="ECO:0007669"/>
    <property type="project" value="UniProtKB-KW"/>
</dbReference>
<name>A0A1G2KDC2_9BACT</name>
<evidence type="ECO:0000313" key="3">
    <source>
        <dbReference type="Proteomes" id="UP000178574"/>
    </source>
</evidence>
<protein>
    <submittedName>
        <fullName evidence="2">Uncharacterized protein</fullName>
    </submittedName>
</protein>
<dbReference type="SUPFAM" id="SSF51344">
    <property type="entry name" value="Epsilon subunit of F1F0-ATP synthase N-terminal domain"/>
    <property type="match status" value="1"/>
</dbReference>
<dbReference type="EMBL" id="MHQD01000012">
    <property type="protein sequence ID" value="OGZ96440.1"/>
    <property type="molecule type" value="Genomic_DNA"/>
</dbReference>
<organism evidence="2 3">
    <name type="scientific">Candidatus Sungbacteria bacterium RIFCSPHIGHO2_01_FULL_50_25</name>
    <dbReference type="NCBI Taxonomy" id="1802265"/>
    <lineage>
        <taxon>Bacteria</taxon>
        <taxon>Candidatus Sungiibacteriota</taxon>
    </lineage>
</organism>
<evidence type="ECO:0000256" key="1">
    <source>
        <dbReference type="ARBA" id="ARBA00023196"/>
    </source>
</evidence>
<proteinExistence type="predicted"/>
<accession>A0A1G2KDC2</accession>
<comment type="caution">
    <text evidence="2">The sequence shown here is derived from an EMBL/GenBank/DDBJ whole genome shotgun (WGS) entry which is preliminary data.</text>
</comment>
<dbReference type="Gene3D" id="2.60.15.10">
    <property type="entry name" value="F0F1 ATP synthase delta/epsilon subunit, N-terminal"/>
    <property type="match status" value="1"/>
</dbReference>
<evidence type="ECO:0000313" key="2">
    <source>
        <dbReference type="EMBL" id="OGZ96440.1"/>
    </source>
</evidence>
<reference evidence="2 3" key="1">
    <citation type="journal article" date="2016" name="Nat. Commun.">
        <title>Thousands of microbial genomes shed light on interconnected biogeochemical processes in an aquifer system.</title>
        <authorList>
            <person name="Anantharaman K."/>
            <person name="Brown C.T."/>
            <person name="Hug L.A."/>
            <person name="Sharon I."/>
            <person name="Castelle C.J."/>
            <person name="Probst A.J."/>
            <person name="Thomas B.C."/>
            <person name="Singh A."/>
            <person name="Wilkins M.J."/>
            <person name="Karaoz U."/>
            <person name="Brodie E.L."/>
            <person name="Williams K.H."/>
            <person name="Hubbard S.S."/>
            <person name="Banfield J.F."/>
        </authorList>
    </citation>
    <scope>NUCLEOTIDE SEQUENCE [LARGE SCALE GENOMIC DNA]</scope>
</reference>
<dbReference type="InterPro" id="IPR036771">
    <property type="entry name" value="ATPsynth_dsu/esu_N"/>
</dbReference>
<dbReference type="AlphaFoldDB" id="A0A1G2KDC2"/>
<gene>
    <name evidence="2" type="ORF">A2847_02295</name>
</gene>
<keyword evidence="1" id="KW-0139">CF(1)</keyword>
<dbReference type="Proteomes" id="UP000178574">
    <property type="component" value="Unassembled WGS sequence"/>
</dbReference>